<accession>A0A1A8PRV0</accession>
<feature type="non-terminal residue" evidence="1">
    <location>
        <position position="1"/>
    </location>
</feature>
<protein>
    <submittedName>
        <fullName evidence="1">Uncharacterized protein</fullName>
    </submittedName>
</protein>
<proteinExistence type="predicted"/>
<gene>
    <name evidence="1" type="primary">Nfu_g_1_007420</name>
</gene>
<name>A0A1A8PRV0_9TELE</name>
<reference evidence="1" key="2">
    <citation type="submission" date="2016-06" db="EMBL/GenBank/DDBJ databases">
        <title>The genome of a short-lived fish provides insights into sex chromosome evolution and the genetic control of aging.</title>
        <authorList>
            <person name="Reichwald K."/>
            <person name="Felder M."/>
            <person name="Petzold A."/>
            <person name="Koch P."/>
            <person name="Groth M."/>
            <person name="Platzer M."/>
        </authorList>
    </citation>
    <scope>NUCLEOTIDE SEQUENCE</scope>
    <source>
        <tissue evidence="1">Brain</tissue>
    </source>
</reference>
<dbReference type="EMBL" id="HAEG01009148">
    <property type="protein sequence ID" value="SBR83737.1"/>
    <property type="molecule type" value="Transcribed_RNA"/>
</dbReference>
<dbReference type="AlphaFoldDB" id="A0A1A8PRV0"/>
<sequence length="87" mass="9844">SPALCHPPIHLQLLGLPIQPGLTNPPTKYQIIQETTPRIPPVLQKLRLPLPFKNKSFKLTFCLSVVILHVVGQEITLKHDRIIWPNS</sequence>
<feature type="non-terminal residue" evidence="1">
    <location>
        <position position="87"/>
    </location>
</feature>
<reference evidence="1" key="1">
    <citation type="submission" date="2016-05" db="EMBL/GenBank/DDBJ databases">
        <authorList>
            <person name="Lavstsen T."/>
            <person name="Jespersen J.S."/>
        </authorList>
    </citation>
    <scope>NUCLEOTIDE SEQUENCE</scope>
    <source>
        <tissue evidence="1">Brain</tissue>
    </source>
</reference>
<organism evidence="1">
    <name type="scientific">Nothobranchius pienaari</name>
    <dbReference type="NCBI Taxonomy" id="704102"/>
    <lineage>
        <taxon>Eukaryota</taxon>
        <taxon>Metazoa</taxon>
        <taxon>Chordata</taxon>
        <taxon>Craniata</taxon>
        <taxon>Vertebrata</taxon>
        <taxon>Euteleostomi</taxon>
        <taxon>Actinopterygii</taxon>
        <taxon>Neopterygii</taxon>
        <taxon>Teleostei</taxon>
        <taxon>Neoteleostei</taxon>
        <taxon>Acanthomorphata</taxon>
        <taxon>Ovalentaria</taxon>
        <taxon>Atherinomorphae</taxon>
        <taxon>Cyprinodontiformes</taxon>
        <taxon>Nothobranchiidae</taxon>
        <taxon>Nothobranchius</taxon>
    </lineage>
</organism>
<evidence type="ECO:0000313" key="1">
    <source>
        <dbReference type="EMBL" id="SBR83737.1"/>
    </source>
</evidence>